<feature type="non-terminal residue" evidence="10">
    <location>
        <position position="1"/>
    </location>
</feature>
<dbReference type="GO" id="GO:0005524">
    <property type="term" value="F:ATP binding"/>
    <property type="evidence" value="ECO:0007669"/>
    <property type="project" value="UniProtKB-KW"/>
</dbReference>
<evidence type="ECO:0000259" key="9">
    <source>
        <dbReference type="PROSITE" id="PS50860"/>
    </source>
</evidence>
<keyword evidence="4" id="KW-0547">Nucleotide-binding</keyword>
<evidence type="ECO:0000256" key="4">
    <source>
        <dbReference type="ARBA" id="ARBA00022741"/>
    </source>
</evidence>
<reference evidence="10" key="1">
    <citation type="journal article" date="2014" name="Front. Microbiol.">
        <title>High frequency of phylogenetically diverse reductive dehalogenase-homologous genes in deep subseafloor sedimentary metagenomes.</title>
        <authorList>
            <person name="Kawai M."/>
            <person name="Futagami T."/>
            <person name="Toyoda A."/>
            <person name="Takaki Y."/>
            <person name="Nishi S."/>
            <person name="Hori S."/>
            <person name="Arai W."/>
            <person name="Tsubouchi T."/>
            <person name="Morono Y."/>
            <person name="Uchiyama I."/>
            <person name="Ito T."/>
            <person name="Fujiyama A."/>
            <person name="Inagaki F."/>
            <person name="Takami H."/>
        </authorList>
    </citation>
    <scope>NUCLEOTIDE SEQUENCE</scope>
    <source>
        <strain evidence="10">Expedition CK06-06</strain>
    </source>
</reference>
<evidence type="ECO:0000256" key="1">
    <source>
        <dbReference type="ARBA" id="ARBA00008226"/>
    </source>
</evidence>
<dbReference type="GO" id="GO:0006419">
    <property type="term" value="P:alanyl-tRNA aminoacylation"/>
    <property type="evidence" value="ECO:0007669"/>
    <property type="project" value="InterPro"/>
</dbReference>
<evidence type="ECO:0000256" key="6">
    <source>
        <dbReference type="ARBA" id="ARBA00022884"/>
    </source>
</evidence>
<feature type="domain" description="Alanyl-transfer RNA synthetases family profile" evidence="9">
    <location>
        <begin position="1"/>
        <end position="102"/>
    </location>
</feature>
<organism evidence="10">
    <name type="scientific">marine sediment metagenome</name>
    <dbReference type="NCBI Taxonomy" id="412755"/>
    <lineage>
        <taxon>unclassified sequences</taxon>
        <taxon>metagenomes</taxon>
        <taxon>ecological metagenomes</taxon>
    </lineage>
</organism>
<protein>
    <recommendedName>
        <fullName evidence="9">Alanyl-transfer RNA synthetases family profile domain-containing protein</fullName>
    </recommendedName>
</protein>
<dbReference type="InterPro" id="IPR018165">
    <property type="entry name" value="Ala-tRNA-synth_IIc_core"/>
</dbReference>
<keyword evidence="5" id="KW-0067">ATP-binding</keyword>
<dbReference type="InterPro" id="IPR018163">
    <property type="entry name" value="Thr/Ala-tRNA-synth_IIc_edit"/>
</dbReference>
<dbReference type="SUPFAM" id="SSF55186">
    <property type="entry name" value="ThrRS/AlaRS common domain"/>
    <property type="match status" value="1"/>
</dbReference>
<accession>X0YMQ0</accession>
<keyword evidence="7" id="KW-0648">Protein biosynthesis</keyword>
<dbReference type="PANTHER" id="PTHR11777:SF9">
    <property type="entry name" value="ALANINE--TRNA LIGASE, CYTOPLASMIC"/>
    <property type="match status" value="1"/>
</dbReference>
<dbReference type="SUPFAM" id="SSF50447">
    <property type="entry name" value="Translation proteins"/>
    <property type="match status" value="1"/>
</dbReference>
<dbReference type="InterPro" id="IPR050058">
    <property type="entry name" value="Ala-tRNA_ligase"/>
</dbReference>
<dbReference type="PROSITE" id="PS50860">
    <property type="entry name" value="AA_TRNA_LIGASE_II_ALA"/>
    <property type="match status" value="1"/>
</dbReference>
<dbReference type="GO" id="GO:0000049">
    <property type="term" value="F:tRNA binding"/>
    <property type="evidence" value="ECO:0007669"/>
    <property type="project" value="UniProtKB-KW"/>
</dbReference>
<dbReference type="Pfam" id="PF01411">
    <property type="entry name" value="tRNA-synt_2c"/>
    <property type="match status" value="1"/>
</dbReference>
<feature type="non-terminal residue" evidence="10">
    <location>
        <position position="102"/>
    </location>
</feature>
<evidence type="ECO:0000256" key="8">
    <source>
        <dbReference type="ARBA" id="ARBA00023146"/>
    </source>
</evidence>
<proteinExistence type="inferred from homology"/>
<keyword evidence="8" id="KW-0030">Aminoacyl-tRNA synthetase</keyword>
<dbReference type="GO" id="GO:0002161">
    <property type="term" value="F:aminoacyl-tRNA deacylase activity"/>
    <property type="evidence" value="ECO:0007669"/>
    <property type="project" value="TreeGrafter"/>
</dbReference>
<keyword evidence="6" id="KW-0694">RNA-binding</keyword>
<evidence type="ECO:0000256" key="5">
    <source>
        <dbReference type="ARBA" id="ARBA00022840"/>
    </source>
</evidence>
<sequence>PFYAEKGGQIGDKGVITSTSKNNLLVEILNTQAPIEGLIAHFAEINKGEIKVGEEVLARVDLLRRKAIARNHTATHLLHRALRDVLGGHVKQSGSAVNNHHL</sequence>
<dbReference type="PANTHER" id="PTHR11777">
    <property type="entry name" value="ALANYL-TRNA SYNTHETASE"/>
    <property type="match status" value="1"/>
</dbReference>
<dbReference type="AlphaFoldDB" id="X0YMQ0"/>
<dbReference type="GO" id="GO:0004813">
    <property type="term" value="F:alanine-tRNA ligase activity"/>
    <property type="evidence" value="ECO:0007669"/>
    <property type="project" value="InterPro"/>
</dbReference>
<dbReference type="InterPro" id="IPR009000">
    <property type="entry name" value="Transl_B-barrel_sf"/>
</dbReference>
<gene>
    <name evidence="10" type="ORF">S01H1_85197</name>
</gene>
<dbReference type="EMBL" id="BARS01058415">
    <property type="protein sequence ID" value="GAG48232.1"/>
    <property type="molecule type" value="Genomic_DNA"/>
</dbReference>
<comment type="caution">
    <text evidence="10">The sequence shown here is derived from an EMBL/GenBank/DDBJ whole genome shotgun (WGS) entry which is preliminary data.</text>
</comment>
<keyword evidence="3" id="KW-0436">Ligase</keyword>
<comment type="similarity">
    <text evidence="1">Belongs to the class-II aminoacyl-tRNA synthetase family.</text>
</comment>
<name>X0YMQ0_9ZZZZ</name>
<dbReference type="Gene3D" id="2.40.30.130">
    <property type="match status" value="1"/>
</dbReference>
<evidence type="ECO:0000256" key="7">
    <source>
        <dbReference type="ARBA" id="ARBA00022917"/>
    </source>
</evidence>
<evidence type="ECO:0000256" key="3">
    <source>
        <dbReference type="ARBA" id="ARBA00022598"/>
    </source>
</evidence>
<evidence type="ECO:0000313" key="10">
    <source>
        <dbReference type="EMBL" id="GAG48232.1"/>
    </source>
</evidence>
<keyword evidence="2" id="KW-0820">tRNA-binding</keyword>
<dbReference type="Gene3D" id="3.30.980.10">
    <property type="entry name" value="Threonyl-trna Synthetase, Chain A, domain 2"/>
    <property type="match status" value="1"/>
</dbReference>
<dbReference type="InterPro" id="IPR018164">
    <property type="entry name" value="Ala-tRNA-synth_IIc_N"/>
</dbReference>
<dbReference type="GO" id="GO:0005829">
    <property type="term" value="C:cytosol"/>
    <property type="evidence" value="ECO:0007669"/>
    <property type="project" value="TreeGrafter"/>
</dbReference>
<evidence type="ECO:0000256" key="2">
    <source>
        <dbReference type="ARBA" id="ARBA00022555"/>
    </source>
</evidence>